<dbReference type="PANTHER" id="PTHR36694:SF11">
    <property type="entry name" value="LP21121P-RELATED"/>
    <property type="match status" value="1"/>
</dbReference>
<keyword evidence="1" id="KW-0812">Transmembrane</keyword>
<dbReference type="OMA" id="GINYAYE"/>
<dbReference type="CTD" id="20206706"/>
<evidence type="ECO:0000313" key="4">
    <source>
        <dbReference type="Proteomes" id="UP000015101"/>
    </source>
</evidence>
<dbReference type="OrthoDB" id="6280252at2759"/>
<reference evidence="4" key="1">
    <citation type="submission" date="2012-12" db="EMBL/GenBank/DDBJ databases">
        <authorList>
            <person name="Hellsten U."/>
            <person name="Grimwood J."/>
            <person name="Chapman J.A."/>
            <person name="Shapiro H."/>
            <person name="Aerts A."/>
            <person name="Otillar R.P."/>
            <person name="Terry A.Y."/>
            <person name="Boore J.L."/>
            <person name="Simakov O."/>
            <person name="Marletaz F."/>
            <person name="Cho S.-J."/>
            <person name="Edsinger-Gonzales E."/>
            <person name="Havlak P."/>
            <person name="Kuo D.-H."/>
            <person name="Larsson T."/>
            <person name="Lv J."/>
            <person name="Arendt D."/>
            <person name="Savage R."/>
            <person name="Osoegawa K."/>
            <person name="de Jong P."/>
            <person name="Lindberg D.R."/>
            <person name="Seaver E.C."/>
            <person name="Weisblat D.A."/>
            <person name="Putnam N.H."/>
            <person name="Grigoriev I.V."/>
            <person name="Rokhsar D.S."/>
        </authorList>
    </citation>
    <scope>NUCLEOTIDE SEQUENCE</scope>
</reference>
<dbReference type="InParanoid" id="T1FD07"/>
<dbReference type="GeneID" id="20206706"/>
<feature type="transmembrane region" description="Helical" evidence="1">
    <location>
        <begin position="62"/>
        <end position="85"/>
    </location>
</feature>
<feature type="transmembrane region" description="Helical" evidence="1">
    <location>
        <begin position="21"/>
        <end position="42"/>
    </location>
</feature>
<dbReference type="HOGENOM" id="CLU_066512_0_0_1"/>
<keyword evidence="4" id="KW-1185">Reference proteome</keyword>
<feature type="transmembrane region" description="Helical" evidence="1">
    <location>
        <begin position="142"/>
        <end position="162"/>
    </location>
</feature>
<organism evidence="3 4">
    <name type="scientific">Helobdella robusta</name>
    <name type="common">Californian leech</name>
    <dbReference type="NCBI Taxonomy" id="6412"/>
    <lineage>
        <taxon>Eukaryota</taxon>
        <taxon>Metazoa</taxon>
        <taxon>Spiralia</taxon>
        <taxon>Lophotrochozoa</taxon>
        <taxon>Annelida</taxon>
        <taxon>Clitellata</taxon>
        <taxon>Hirudinea</taxon>
        <taxon>Rhynchobdellida</taxon>
        <taxon>Glossiphoniidae</taxon>
        <taxon>Helobdella</taxon>
    </lineage>
</organism>
<dbReference type="EnsemblMetazoa" id="HelroT178273">
    <property type="protein sequence ID" value="HelroP178273"/>
    <property type="gene ID" value="HelroG178273"/>
</dbReference>
<gene>
    <name evidence="3" type="primary">20206706</name>
    <name evidence="2" type="ORF">HELRODRAFT_178273</name>
</gene>
<keyword evidence="1" id="KW-0472">Membrane</keyword>
<keyword evidence="1" id="KW-1133">Transmembrane helix</keyword>
<dbReference type="RefSeq" id="XP_009024661.1">
    <property type="nucleotide sequence ID" value="XM_009026413.1"/>
</dbReference>
<name>T1FD07_HELRO</name>
<evidence type="ECO:0000313" key="3">
    <source>
        <dbReference type="EnsemblMetazoa" id="HelroP178273"/>
    </source>
</evidence>
<evidence type="ECO:0000256" key="1">
    <source>
        <dbReference type="SAM" id="Phobius"/>
    </source>
</evidence>
<dbReference type="Proteomes" id="UP000015101">
    <property type="component" value="Unassembled WGS sequence"/>
</dbReference>
<dbReference type="EMBL" id="KB097417">
    <property type="protein sequence ID" value="ESN97164.1"/>
    <property type="molecule type" value="Genomic_DNA"/>
</dbReference>
<protein>
    <submittedName>
        <fullName evidence="2 3">Uncharacterized protein</fullName>
    </submittedName>
</protein>
<dbReference type="KEGG" id="hro:HELRODRAFT_178273"/>
<sequence length="219" mass="24910">MPILTGCCCFGSLKNGSRASAVFTLVSAIINIIIDIVALKKMYWFITEKEPQEKYLYLPPGIVALVSIELVSSIAMIPVSLVLLIGINYAYEGRKMIFAWIGFMCVDRMYDFFLGVYTLAWIGGHRFRDVLYTVPESIVVSVYWLIDSIILIAAILCVISYWQELKDYLFGKERRVKHYNKLANIRQAALSGQNTPYKSYYSSRSLLALDQSQHSLNFA</sequence>
<proteinExistence type="predicted"/>
<dbReference type="EMBL" id="AMQM01006358">
    <property type="status" value="NOT_ANNOTATED_CDS"/>
    <property type="molecule type" value="Genomic_DNA"/>
</dbReference>
<dbReference type="PANTHER" id="PTHR36694">
    <property type="entry name" value="PASIFLORA 1, ISOFORM A-RELATED"/>
    <property type="match status" value="1"/>
</dbReference>
<reference evidence="2 4" key="2">
    <citation type="journal article" date="2013" name="Nature">
        <title>Insights into bilaterian evolution from three spiralian genomes.</title>
        <authorList>
            <person name="Simakov O."/>
            <person name="Marletaz F."/>
            <person name="Cho S.J."/>
            <person name="Edsinger-Gonzales E."/>
            <person name="Havlak P."/>
            <person name="Hellsten U."/>
            <person name="Kuo D.H."/>
            <person name="Larsson T."/>
            <person name="Lv J."/>
            <person name="Arendt D."/>
            <person name="Savage R."/>
            <person name="Osoegawa K."/>
            <person name="de Jong P."/>
            <person name="Grimwood J."/>
            <person name="Chapman J.A."/>
            <person name="Shapiro H."/>
            <person name="Aerts A."/>
            <person name="Otillar R.P."/>
            <person name="Terry A.Y."/>
            <person name="Boore J.L."/>
            <person name="Grigoriev I.V."/>
            <person name="Lindberg D.R."/>
            <person name="Seaver E.C."/>
            <person name="Weisblat D.A."/>
            <person name="Putnam N.H."/>
            <person name="Rokhsar D.S."/>
        </authorList>
    </citation>
    <scope>NUCLEOTIDE SEQUENCE</scope>
</reference>
<accession>T1FD07</accession>
<feature type="transmembrane region" description="Helical" evidence="1">
    <location>
        <begin position="97"/>
        <end position="122"/>
    </location>
</feature>
<dbReference type="FunCoup" id="T1FD07">
    <property type="interactions" value="2"/>
</dbReference>
<dbReference type="AlphaFoldDB" id="T1FD07"/>
<reference evidence="3" key="3">
    <citation type="submission" date="2015-06" db="UniProtKB">
        <authorList>
            <consortium name="EnsemblMetazoa"/>
        </authorList>
    </citation>
    <scope>IDENTIFICATION</scope>
</reference>
<evidence type="ECO:0000313" key="2">
    <source>
        <dbReference type="EMBL" id="ESN97164.1"/>
    </source>
</evidence>